<reference evidence="16" key="1">
    <citation type="submission" date="2018-08" db="EMBL/GenBank/DDBJ databases">
        <authorList>
            <person name="Cornetti L."/>
        </authorList>
    </citation>
    <scope>NUCLEOTIDE SEQUENCE</scope>
    <source>
        <strain evidence="16">OM-SAIQ-clone2</strain>
    </source>
</reference>
<dbReference type="EMBL" id="LR024626">
    <property type="protein sequence ID" value="SVE94245.1"/>
    <property type="molecule type" value="mRNA"/>
</dbReference>
<evidence type="ECO:0000256" key="10">
    <source>
        <dbReference type="ARBA" id="ARBA00022833"/>
    </source>
</evidence>
<evidence type="ECO:0000256" key="4">
    <source>
        <dbReference type="ARBA" id="ARBA00009390"/>
    </source>
</evidence>
<evidence type="ECO:0000256" key="2">
    <source>
        <dbReference type="ARBA" id="ARBA00001947"/>
    </source>
</evidence>
<dbReference type="EC" id="3.5.1.52" evidence="5"/>
<dbReference type="Gene3D" id="2.60.120.1020">
    <property type="entry name" value="Peptide N glycanase, PAW domain"/>
    <property type="match status" value="1"/>
</dbReference>
<proteinExistence type="evidence at transcript level"/>
<dbReference type="Gene3D" id="3.10.620.30">
    <property type="match status" value="1"/>
</dbReference>
<evidence type="ECO:0000256" key="11">
    <source>
        <dbReference type="ARBA" id="ARBA00024870"/>
    </source>
</evidence>
<dbReference type="SMART" id="SM00613">
    <property type="entry name" value="PAW"/>
    <property type="match status" value="1"/>
</dbReference>
<keyword evidence="9" id="KW-0378">Hydrolase</keyword>
<evidence type="ECO:0000259" key="15">
    <source>
        <dbReference type="PROSITE" id="PS51398"/>
    </source>
</evidence>
<dbReference type="InterPro" id="IPR050883">
    <property type="entry name" value="PNGase"/>
</dbReference>
<dbReference type="SMART" id="SM00460">
    <property type="entry name" value="TGc"/>
    <property type="match status" value="1"/>
</dbReference>
<protein>
    <recommendedName>
        <fullName evidence="6">Peptide-N(4)-(N-acetyl-beta-glucosaminyl)asparagine amidase</fullName>
        <ecNumber evidence="5">3.5.1.52</ecNumber>
    </recommendedName>
    <alternativeName>
        <fullName evidence="12">N-glycanase 1</fullName>
    </alternativeName>
    <alternativeName>
        <fullName evidence="13">Peptide:N-glycanase</fullName>
    </alternativeName>
</protein>
<dbReference type="FunFam" id="2.20.25.10:FF:000011">
    <property type="entry name" value="peptide-N(4)-(N-acetyl-beta- glucosaminyl)asparagine amidase"/>
    <property type="match status" value="1"/>
</dbReference>
<comment type="similarity">
    <text evidence="4 14">Belongs to the transglutaminase-like superfamily. PNGase family.</text>
</comment>
<dbReference type="Pfam" id="PF04721">
    <property type="entry name" value="PAW"/>
    <property type="match status" value="1"/>
</dbReference>
<comment type="catalytic activity">
    <reaction evidence="1">
        <text>Hydrolysis of an N(4)-(acetyl-beta-D-glucosaminyl)asparagine residue in which the glucosamine residue may be further glycosylated, to yield a (substituted) N-acetyl-beta-D-glucosaminylamine and a peptide containing an aspartate residue.</text>
        <dbReference type="EC" id="3.5.1.52"/>
    </reaction>
</comment>
<evidence type="ECO:0000256" key="3">
    <source>
        <dbReference type="ARBA" id="ARBA00004496"/>
    </source>
</evidence>
<dbReference type="PANTHER" id="PTHR12143:SF19">
    <property type="entry name" value="PEPTIDE-N(4)-(N-ACETYL-BETA-GLUCOSAMINYL)ASPARAGINE AMIDASE"/>
    <property type="match status" value="1"/>
</dbReference>
<dbReference type="Gene3D" id="2.20.25.10">
    <property type="match status" value="1"/>
</dbReference>
<dbReference type="InterPro" id="IPR038765">
    <property type="entry name" value="Papain-like_cys_pep_sf"/>
</dbReference>
<keyword evidence="7" id="KW-0963">Cytoplasm</keyword>
<dbReference type="GO" id="GO:0006516">
    <property type="term" value="P:glycoprotein catabolic process"/>
    <property type="evidence" value="ECO:0007669"/>
    <property type="project" value="InterPro"/>
</dbReference>
<evidence type="ECO:0000256" key="8">
    <source>
        <dbReference type="ARBA" id="ARBA00022723"/>
    </source>
</evidence>
<dbReference type="GO" id="GO:0000224">
    <property type="term" value="F:peptide-N4-(N-acetyl-beta-glucosaminyl)asparagine amidase activity"/>
    <property type="evidence" value="ECO:0007669"/>
    <property type="project" value="UniProtKB-EC"/>
</dbReference>
<keyword evidence="8" id="KW-0479">Metal-binding</keyword>
<gene>
    <name evidence="16" type="primary">EOG090X06HD</name>
</gene>
<dbReference type="Pfam" id="PF01841">
    <property type="entry name" value="Transglut_core"/>
    <property type="match status" value="1"/>
</dbReference>
<evidence type="ECO:0000313" key="16">
    <source>
        <dbReference type="EMBL" id="SVE94245.1"/>
    </source>
</evidence>
<sequence length="496" mass="56954">MSHLQIEFLQRLTINSRNVLKYENPELQAKAKACVPLSDLLARAHQACSSDAKSDTKLFRDALLVELLTWFKNSFFTWFDTAHCETCNKGMQSVGLGVPNPQDVRYGANRVENYKCSSCGATDRFPRYNDPEKLLETRRGRCGEWANCFTLICRALKYDARYVLDWTDHVWTEVYSERLNRWLHCDSCEAVCDKPLLYDVGWGKKLSYVIAFSKDEVQDVTWRYTRNQKEILTRRNLVSEDWLLQQTNRLSRQLQSSLSVSQKELLTLRLIGELAEFLLPREVKAGEEQGRTSGDITWRQTRGELGLPQISHKPIVWVPSEEEMNNGEFFLEYSASLDQYVRRSDGNKTTDKWSNGVFEAESVFRKIEHDWNMAYLARTEGSAKGLLSWKFDLSSTNLMILQATVSCPGTTYEDGEIRWKICGPDYCQILSNARENVTGCVDFEVDLSGSKWCVLSAEMSRGRGDSAWQHAQIARQSTKELSQFPLSLRIFFGSAD</sequence>
<dbReference type="GO" id="GO:0046872">
    <property type="term" value="F:metal ion binding"/>
    <property type="evidence" value="ECO:0007669"/>
    <property type="project" value="UniProtKB-KW"/>
</dbReference>
<dbReference type="GO" id="GO:0005829">
    <property type="term" value="C:cytosol"/>
    <property type="evidence" value="ECO:0007669"/>
    <property type="project" value="TreeGrafter"/>
</dbReference>
<keyword evidence="10" id="KW-0862">Zinc</keyword>
<dbReference type="PROSITE" id="PS51398">
    <property type="entry name" value="PAW"/>
    <property type="match status" value="1"/>
</dbReference>
<evidence type="ECO:0000256" key="12">
    <source>
        <dbReference type="ARBA" id="ARBA00029604"/>
    </source>
</evidence>
<organism evidence="16">
    <name type="scientific">Simocephalus serrulatus</name>
    <dbReference type="NCBI Taxonomy" id="117539"/>
    <lineage>
        <taxon>Eukaryota</taxon>
        <taxon>Metazoa</taxon>
        <taxon>Ecdysozoa</taxon>
        <taxon>Arthropoda</taxon>
        <taxon>Crustacea</taxon>
        <taxon>Branchiopoda</taxon>
        <taxon>Diplostraca</taxon>
        <taxon>Cladocera</taxon>
        <taxon>Anomopoda</taxon>
        <taxon>Daphniidae</taxon>
        <taxon>Simocephalus</taxon>
    </lineage>
</organism>
<evidence type="ECO:0000256" key="5">
    <source>
        <dbReference type="ARBA" id="ARBA00012158"/>
    </source>
</evidence>
<name>A0A4Y7NQ69_9CRUS</name>
<evidence type="ECO:0000256" key="7">
    <source>
        <dbReference type="ARBA" id="ARBA00022490"/>
    </source>
</evidence>
<dbReference type="SUPFAM" id="SSF49785">
    <property type="entry name" value="Galactose-binding domain-like"/>
    <property type="match status" value="1"/>
</dbReference>
<comment type="cofactor">
    <cofactor evidence="2">
        <name>Zn(2+)</name>
        <dbReference type="ChEBI" id="CHEBI:29105"/>
    </cofactor>
</comment>
<accession>A0A4Y7NQ69</accession>
<dbReference type="AlphaFoldDB" id="A0A4Y7NQ69"/>
<evidence type="ECO:0000256" key="13">
    <source>
        <dbReference type="ARBA" id="ARBA00032901"/>
    </source>
</evidence>
<dbReference type="GO" id="GO:0005634">
    <property type="term" value="C:nucleus"/>
    <property type="evidence" value="ECO:0007669"/>
    <property type="project" value="TreeGrafter"/>
</dbReference>
<evidence type="ECO:0000256" key="9">
    <source>
        <dbReference type="ARBA" id="ARBA00022801"/>
    </source>
</evidence>
<comment type="subcellular location">
    <subcellularLocation>
        <location evidence="3">Cytoplasm</location>
    </subcellularLocation>
</comment>
<evidence type="ECO:0000256" key="1">
    <source>
        <dbReference type="ARBA" id="ARBA00001650"/>
    </source>
</evidence>
<dbReference type="InterPro" id="IPR002931">
    <property type="entry name" value="Transglutaminase-like"/>
</dbReference>
<dbReference type="SUPFAM" id="SSF54001">
    <property type="entry name" value="Cysteine proteinases"/>
    <property type="match status" value="1"/>
</dbReference>
<dbReference type="InterPro" id="IPR038680">
    <property type="entry name" value="PAW_sf"/>
</dbReference>
<evidence type="ECO:0000256" key="14">
    <source>
        <dbReference type="PROSITE-ProRule" id="PRU00731"/>
    </source>
</evidence>
<comment type="function">
    <text evidence="11">Specifically deglycosylates the denatured form of N-linked glycoproteins in the cytoplasm and assists their proteasome-mediated degradation. Cleaves the beta-aspartyl-glucosamine (GlcNAc) of the glycan and the amide side chain of Asn, converting Asn to Asp. Prefers proteins containing high-mannose over those bearing complex type oligosaccharides. Can recognize misfolded proteins in the endoplasmic reticulum that are exported to the cytosol to be destroyed and deglycosylate them, while it has no activity toward native proteins. Deglycosylation is a prerequisite for subsequent proteasome-mediated degradation of some, but not all, misfolded glycoproteins.</text>
</comment>
<dbReference type="FunFam" id="2.60.120.1020:FF:000001">
    <property type="entry name" value="Peptide-N(4)-(N-acetyl-beta-glucosaminyl)asparagine amidase"/>
    <property type="match status" value="1"/>
</dbReference>
<dbReference type="InterPro" id="IPR006588">
    <property type="entry name" value="Peptide_N_glycanase_PAW_dom"/>
</dbReference>
<dbReference type="PANTHER" id="PTHR12143">
    <property type="entry name" value="PEPTIDE N-GLYCANASE PNGASE -RELATED"/>
    <property type="match status" value="1"/>
</dbReference>
<dbReference type="InterPro" id="IPR008979">
    <property type="entry name" value="Galactose-bd-like_sf"/>
</dbReference>
<evidence type="ECO:0000256" key="6">
    <source>
        <dbReference type="ARBA" id="ARBA00018546"/>
    </source>
</evidence>
<feature type="domain" description="PAW" evidence="15">
    <location>
        <begin position="287"/>
        <end position="495"/>
    </location>
</feature>